<evidence type="ECO:0000259" key="2">
    <source>
        <dbReference type="PROSITE" id="PS51272"/>
    </source>
</evidence>
<proteinExistence type="predicted"/>
<dbReference type="AlphaFoldDB" id="A0A1B2DL10"/>
<dbReference type="EMBL" id="CP016808">
    <property type="protein sequence ID" value="ANY68381.1"/>
    <property type="molecule type" value="Genomic_DNA"/>
</dbReference>
<feature type="domain" description="SLH" evidence="2">
    <location>
        <begin position="618"/>
        <end position="681"/>
    </location>
</feature>
<organism evidence="3">
    <name type="scientific">Paenibacillus sp. BIHB 4019</name>
    <dbReference type="NCBI Taxonomy" id="1870819"/>
    <lineage>
        <taxon>Bacteria</taxon>
        <taxon>Bacillati</taxon>
        <taxon>Bacillota</taxon>
        <taxon>Bacilli</taxon>
        <taxon>Bacillales</taxon>
        <taxon>Paenibacillaceae</taxon>
        <taxon>Paenibacillus</taxon>
    </lineage>
</organism>
<dbReference type="InterPro" id="IPR051465">
    <property type="entry name" value="Cell_Envelope_Struct_Comp"/>
</dbReference>
<evidence type="ECO:0000256" key="1">
    <source>
        <dbReference type="ARBA" id="ARBA00022729"/>
    </source>
</evidence>
<dbReference type="InterPro" id="IPR032812">
    <property type="entry name" value="SbsA_Ig"/>
</dbReference>
<reference evidence="3" key="1">
    <citation type="submission" date="2016-08" db="EMBL/GenBank/DDBJ databases">
        <title>Complete Genome Seqeunce of Paenibacillus sp. BIHB 4019 from tea rhizoplane.</title>
        <authorList>
            <person name="Thakur R."/>
            <person name="Swarnkar M.K."/>
            <person name="Gulati A."/>
        </authorList>
    </citation>
    <scope>NUCLEOTIDE SEQUENCE [LARGE SCALE GENOMIC DNA]</scope>
    <source>
        <strain evidence="3">BIHB4019</strain>
    </source>
</reference>
<evidence type="ECO:0000313" key="3">
    <source>
        <dbReference type="EMBL" id="ANY68381.1"/>
    </source>
</evidence>
<gene>
    <name evidence="3" type="ORF">BBD42_19320</name>
</gene>
<accession>A0A1B2DL10</accession>
<keyword evidence="1" id="KW-0732">Signal</keyword>
<dbReference type="Pfam" id="PF00395">
    <property type="entry name" value="SLH"/>
    <property type="match status" value="3"/>
</dbReference>
<dbReference type="Pfam" id="PF13205">
    <property type="entry name" value="Big_5"/>
    <property type="match status" value="4"/>
</dbReference>
<name>A0A1B2DL10_9BACL</name>
<feature type="domain" description="SLH" evidence="2">
    <location>
        <begin position="683"/>
        <end position="742"/>
    </location>
</feature>
<feature type="domain" description="SLH" evidence="2">
    <location>
        <begin position="743"/>
        <end position="805"/>
    </location>
</feature>
<dbReference type="InterPro" id="IPR001119">
    <property type="entry name" value="SLH_dom"/>
</dbReference>
<dbReference type="PROSITE" id="PS51272">
    <property type="entry name" value="SLH"/>
    <property type="match status" value="3"/>
</dbReference>
<protein>
    <recommendedName>
        <fullName evidence="2">SLH domain-containing protein</fullName>
    </recommendedName>
</protein>
<dbReference type="PANTHER" id="PTHR43308">
    <property type="entry name" value="OUTER MEMBRANE PROTEIN ALPHA-RELATED"/>
    <property type="match status" value="1"/>
</dbReference>
<sequence length="805" mass="88019">MVVIDPNLELQENTDYYVDVSSGLFIFSDGNHFLSNENASWYFKTEDTSPPVLSYTFPENGDSIAPVSGGYTLQFNEEVLFGYGEIQLFKQGVPTPIQTFAISGSPNSYADYASYSGATIHLLSDLRLEQETDYYIHITSGTFVDRSHNPFAGLLDSSSWHFTTMDEYPELIGFGPYSLSGLPVNPDTDLMFSFNEPVQLNNGTISIRRTDNLQVAREFTISNGHISGASASFSGNSFILNPDSKLDDFTTYFINITSGAITDLNGNPFFGLFDSYWSFSTGDSTPPVLTYTFPENGDSIAPVSGGYMLQFNEEVLFGYGEIQLFKQGVTTPIQTFAISGSPNSYADYASHSGATILLFSDVRLEQETDYYIHITSGTFVDRSHNPFAGLLDSSSWHFTTMDEEPFLMNFLQQSLSGLPTNTELGFLFNEPVQLNNGTISIRRTDNLQVAREFTISNGHISGASASFSGNSFILNPDIDLDGFTSYFISFSNGALSDLNGNPLIGHDDSYWNFSTGAQTHTGSNQPSPTTTPSNPVVVPGETAPIIANSAQVNVITVPFKTGQEKIITLPANQNGSAALIYYYDPKYKQWIALPTQHDGNTLHADMPAESWVAVIENQSVYQPVDTASNWANKDILKLMSLNIIQGYEDQTFKPNQVTNRYEMAVMMAKVLGLPLASTDVTALNSLPDSGSIPEWAKPAVAALLQNNIMLGSAQGFQGSESITRAQLAAMLGRILPAAQNNAASSFKDQSSIPAWASDGIQKAIELGIFQGYPDGSFQPDKTLTRAEMAAVITRLMDYLIQQPNQ</sequence>